<organism evidence="1">
    <name type="scientific">viral metagenome</name>
    <dbReference type="NCBI Taxonomy" id="1070528"/>
    <lineage>
        <taxon>unclassified sequences</taxon>
        <taxon>metagenomes</taxon>
        <taxon>organismal metagenomes</taxon>
    </lineage>
</organism>
<name>A0A6C0HZB8_9ZZZZ</name>
<dbReference type="EMBL" id="MN740058">
    <property type="protein sequence ID" value="QHT86101.1"/>
    <property type="molecule type" value="Genomic_DNA"/>
</dbReference>
<sequence>MNISSPEFMENFKKNYYDQNKKSTFFKKSQKIDCVKELISSPEFDLNIALKNTIYVLNDTNKLFLNYEIFKHFGHPENYEQIVDYILSLILLCISKFSSFEMHININTFTISAAQRYKDIIKLFMNKCLSNNTQFSKLLALMKLYNTPLMMNEISKLLKPFVDPIIINKIQMYNKNETPIEYNLFLKN</sequence>
<protein>
    <recommendedName>
        <fullName evidence="2">CRAL-TRIO domain-containing protein</fullName>
    </recommendedName>
</protein>
<evidence type="ECO:0008006" key="2">
    <source>
        <dbReference type="Google" id="ProtNLM"/>
    </source>
</evidence>
<dbReference type="AlphaFoldDB" id="A0A6C0HZB8"/>
<proteinExistence type="predicted"/>
<dbReference type="SUPFAM" id="SSF52087">
    <property type="entry name" value="CRAL/TRIO domain"/>
    <property type="match status" value="1"/>
</dbReference>
<accession>A0A6C0HZB8</accession>
<dbReference type="InterPro" id="IPR036865">
    <property type="entry name" value="CRAL-TRIO_dom_sf"/>
</dbReference>
<reference evidence="1" key="1">
    <citation type="journal article" date="2020" name="Nature">
        <title>Giant virus diversity and host interactions through global metagenomics.</title>
        <authorList>
            <person name="Schulz F."/>
            <person name="Roux S."/>
            <person name="Paez-Espino D."/>
            <person name="Jungbluth S."/>
            <person name="Walsh D.A."/>
            <person name="Denef V.J."/>
            <person name="McMahon K.D."/>
            <person name="Konstantinidis K.T."/>
            <person name="Eloe-Fadrosh E.A."/>
            <person name="Kyrpides N.C."/>
            <person name="Woyke T."/>
        </authorList>
    </citation>
    <scope>NUCLEOTIDE SEQUENCE</scope>
    <source>
        <strain evidence="1">GVMAG-M-3300023184-184</strain>
    </source>
</reference>
<evidence type="ECO:0000313" key="1">
    <source>
        <dbReference type="EMBL" id="QHT86101.1"/>
    </source>
</evidence>